<dbReference type="AlphaFoldDB" id="A0A8J5X8I2"/>
<feature type="compositionally biased region" description="Low complexity" evidence="2">
    <location>
        <begin position="1"/>
        <end position="10"/>
    </location>
</feature>
<proteinExistence type="predicted"/>
<feature type="region of interest" description="Disordered" evidence="2">
    <location>
        <begin position="530"/>
        <end position="606"/>
    </location>
</feature>
<name>A0A8J5X8I2_DIALT</name>
<gene>
    <name evidence="3" type="ORF">KFE25_010796</name>
</gene>
<keyword evidence="1" id="KW-0175">Coiled coil</keyword>
<feature type="region of interest" description="Disordered" evidence="2">
    <location>
        <begin position="380"/>
        <end position="407"/>
    </location>
</feature>
<evidence type="ECO:0000256" key="1">
    <source>
        <dbReference type="SAM" id="Coils"/>
    </source>
</evidence>
<feature type="coiled-coil region" evidence="1">
    <location>
        <begin position="448"/>
        <end position="489"/>
    </location>
</feature>
<feature type="region of interest" description="Disordered" evidence="2">
    <location>
        <begin position="144"/>
        <end position="180"/>
    </location>
</feature>
<dbReference type="EMBL" id="JAGTXO010000030">
    <property type="protein sequence ID" value="KAG8460741.1"/>
    <property type="molecule type" value="Genomic_DNA"/>
</dbReference>
<comment type="caution">
    <text evidence="3">The sequence shown here is derived from an EMBL/GenBank/DDBJ whole genome shotgun (WGS) entry which is preliminary data.</text>
</comment>
<feature type="compositionally biased region" description="Acidic residues" evidence="2">
    <location>
        <begin position="15"/>
        <end position="30"/>
    </location>
</feature>
<feature type="region of interest" description="Disordered" evidence="2">
    <location>
        <begin position="1"/>
        <end position="71"/>
    </location>
</feature>
<evidence type="ECO:0000256" key="2">
    <source>
        <dbReference type="SAM" id="MobiDB-lite"/>
    </source>
</evidence>
<protein>
    <submittedName>
        <fullName evidence="3">Uncharacterized protein</fullName>
    </submittedName>
</protein>
<feature type="compositionally biased region" description="Low complexity" evidence="2">
    <location>
        <begin position="555"/>
        <end position="564"/>
    </location>
</feature>
<feature type="compositionally biased region" description="Low complexity" evidence="2">
    <location>
        <begin position="150"/>
        <end position="176"/>
    </location>
</feature>
<feature type="compositionally biased region" description="Basic and acidic residues" evidence="2">
    <location>
        <begin position="565"/>
        <end position="577"/>
    </location>
</feature>
<accession>A0A8J5X8I2</accession>
<feature type="compositionally biased region" description="Low complexity" evidence="2">
    <location>
        <begin position="655"/>
        <end position="688"/>
    </location>
</feature>
<sequence>MAQATAATSAAGGGEVEEDIAGGAADDEDPLVLLPALPVHDEHLPAAERQPAAEPSAAPVADEAPHDGGAEEAELRAAALAHEAQTLALRVELVAARARLAEREREREPARPHGDARARQQLTQRRGVLRARLRALEEAAAKAAARRRPAAGAHASGVPRGADGAPPSPPAAAAADGARDEQLHAPPLLAREAVDGAAVERLRVELGARQREVDQLQRRVSARTDAASELQGVRDEAVALDRAAAVAARTTSMLRALLAEKERLLAPSEGMAEQAQLAERHRREGAQLRRRTADAGGARLRLRRELAAAAARLARLRALLALAAEAGARSPAHAARAPATSRPSRRAPRPPAGSARHPAAGAPLLRGAFATATATATAVMSRGGGEGEGDGNGDGERAEGEAEPPLEPPPALLALVVGRAAAIAPAPTELTAIGAYAERFAARVGAQLMAARATRRELQVATEELEAARADARAEAERYEHMLRAKTARDRHEGARPPRLALPAWAATARAGGGGGGGVVGAAAHAGTGAAAPIAQPTPPPRRVGAAARARRRPAAGSSRIPAPRADDGDGGARGEAHVPNSAPHTPPAIDWTGGRPTPPAADPNAAMLGTMASADMPHERAPAAGAEGGTQPAPAHGAAHPPAAAHVLPETRSAPSAPAAEATVAEAADAQEAADGAAAPGADGADG</sequence>
<evidence type="ECO:0000313" key="4">
    <source>
        <dbReference type="Proteomes" id="UP000751190"/>
    </source>
</evidence>
<reference evidence="3" key="1">
    <citation type="submission" date="2021-05" db="EMBL/GenBank/DDBJ databases">
        <title>The genome of the haptophyte Pavlova lutheri (Diacronema luteri, Pavlovales) - a model for lipid biosynthesis in eukaryotic algae.</title>
        <authorList>
            <person name="Hulatt C.J."/>
            <person name="Posewitz M.C."/>
        </authorList>
    </citation>
    <scope>NUCLEOTIDE SEQUENCE</scope>
    <source>
        <strain evidence="3">NIVA-4/92</strain>
    </source>
</reference>
<keyword evidence="4" id="KW-1185">Reference proteome</keyword>
<evidence type="ECO:0000313" key="3">
    <source>
        <dbReference type="EMBL" id="KAG8460741.1"/>
    </source>
</evidence>
<feature type="compositionally biased region" description="Basic and acidic residues" evidence="2">
    <location>
        <begin position="102"/>
        <end position="118"/>
    </location>
</feature>
<dbReference type="Proteomes" id="UP000751190">
    <property type="component" value="Unassembled WGS sequence"/>
</dbReference>
<feature type="compositionally biased region" description="Low complexity" evidence="2">
    <location>
        <begin position="327"/>
        <end position="342"/>
    </location>
</feature>
<feature type="region of interest" description="Disordered" evidence="2">
    <location>
        <begin position="327"/>
        <end position="359"/>
    </location>
</feature>
<feature type="region of interest" description="Disordered" evidence="2">
    <location>
        <begin position="621"/>
        <end position="688"/>
    </location>
</feature>
<feature type="region of interest" description="Disordered" evidence="2">
    <location>
        <begin position="102"/>
        <end position="125"/>
    </location>
</feature>
<feature type="compositionally biased region" description="Low complexity" evidence="2">
    <location>
        <begin position="633"/>
        <end position="647"/>
    </location>
</feature>
<organism evidence="3 4">
    <name type="scientific">Diacronema lutheri</name>
    <name type="common">Unicellular marine alga</name>
    <name type="synonym">Monochrysis lutheri</name>
    <dbReference type="NCBI Taxonomy" id="2081491"/>
    <lineage>
        <taxon>Eukaryota</taxon>
        <taxon>Haptista</taxon>
        <taxon>Haptophyta</taxon>
        <taxon>Pavlovophyceae</taxon>
        <taxon>Pavlovales</taxon>
        <taxon>Pavlovaceae</taxon>
        <taxon>Diacronema</taxon>
    </lineage>
</organism>